<evidence type="ECO:0000256" key="1">
    <source>
        <dbReference type="ARBA" id="ARBA00023015"/>
    </source>
</evidence>
<accession>A0A4R4YYP1</accession>
<keyword evidence="4" id="KW-0804">Transcription</keyword>
<evidence type="ECO:0000256" key="2">
    <source>
        <dbReference type="ARBA" id="ARBA00023125"/>
    </source>
</evidence>
<keyword evidence="2" id="KW-0238">DNA-binding</keyword>
<keyword evidence="7" id="KW-1185">Reference proteome</keyword>
<dbReference type="InterPro" id="IPR047057">
    <property type="entry name" value="MerR_fam"/>
</dbReference>
<keyword evidence="1" id="KW-0805">Transcription regulation</keyword>
<dbReference type="Pfam" id="PF07739">
    <property type="entry name" value="TipAS"/>
    <property type="match status" value="1"/>
</dbReference>
<dbReference type="InterPro" id="IPR012925">
    <property type="entry name" value="TipAS_dom"/>
</dbReference>
<dbReference type="Pfam" id="PF13411">
    <property type="entry name" value="MerR_1"/>
    <property type="match status" value="1"/>
</dbReference>
<proteinExistence type="predicted"/>
<dbReference type="AlphaFoldDB" id="A0A4R4YYP1"/>
<dbReference type="SUPFAM" id="SSF89082">
    <property type="entry name" value="Antibiotic binding domain of TipA-like multidrug resistance regulators"/>
    <property type="match status" value="1"/>
</dbReference>
<dbReference type="PROSITE" id="PS50937">
    <property type="entry name" value="HTH_MERR_2"/>
    <property type="match status" value="1"/>
</dbReference>
<evidence type="ECO:0000313" key="7">
    <source>
        <dbReference type="Proteomes" id="UP000295302"/>
    </source>
</evidence>
<dbReference type="PRINTS" id="PR00040">
    <property type="entry name" value="HTHMERR"/>
</dbReference>
<dbReference type="CDD" id="cd01106">
    <property type="entry name" value="HTH_TipAL-Mta"/>
    <property type="match status" value="1"/>
</dbReference>
<name>A0A4R4YYP1_9ACTN</name>
<dbReference type="PANTHER" id="PTHR30204">
    <property type="entry name" value="REDOX-CYCLING DRUG-SENSING TRANSCRIPTIONAL ACTIVATOR SOXR"/>
    <property type="match status" value="1"/>
</dbReference>
<dbReference type="EMBL" id="SMKQ01000025">
    <property type="protein sequence ID" value="TDD50651.1"/>
    <property type="molecule type" value="Genomic_DNA"/>
</dbReference>
<protein>
    <submittedName>
        <fullName evidence="6">MerR family transcriptional regulator</fullName>
    </submittedName>
</protein>
<comment type="caution">
    <text evidence="6">The sequence shown here is derived from an EMBL/GenBank/DDBJ whole genome shotgun (WGS) entry which is preliminary data.</text>
</comment>
<dbReference type="GO" id="GO:0003677">
    <property type="term" value="F:DNA binding"/>
    <property type="evidence" value="ECO:0007669"/>
    <property type="project" value="UniProtKB-KW"/>
</dbReference>
<dbReference type="SUPFAM" id="SSF46955">
    <property type="entry name" value="Putative DNA-binding domain"/>
    <property type="match status" value="1"/>
</dbReference>
<feature type="domain" description="HTH merR-type" evidence="5">
    <location>
        <begin position="8"/>
        <end position="77"/>
    </location>
</feature>
<dbReference type="Gene3D" id="1.10.1660.10">
    <property type="match status" value="1"/>
</dbReference>
<organism evidence="6 7">
    <name type="scientific">Nonomuraea terrae</name>
    <dbReference type="NCBI Taxonomy" id="2530383"/>
    <lineage>
        <taxon>Bacteria</taxon>
        <taxon>Bacillati</taxon>
        <taxon>Actinomycetota</taxon>
        <taxon>Actinomycetes</taxon>
        <taxon>Streptosporangiales</taxon>
        <taxon>Streptosporangiaceae</taxon>
        <taxon>Nonomuraea</taxon>
    </lineage>
</organism>
<evidence type="ECO:0000313" key="6">
    <source>
        <dbReference type="EMBL" id="TDD50651.1"/>
    </source>
</evidence>
<dbReference type="InterPro" id="IPR036244">
    <property type="entry name" value="TipA-like_antibiotic-bd"/>
</dbReference>
<evidence type="ECO:0000259" key="5">
    <source>
        <dbReference type="PROSITE" id="PS50937"/>
    </source>
</evidence>
<dbReference type="RefSeq" id="WP_132611706.1">
    <property type="nucleotide sequence ID" value="NZ_SMKQ01000025.1"/>
</dbReference>
<dbReference type="PANTHER" id="PTHR30204:SF90">
    <property type="entry name" value="HTH-TYPE TRANSCRIPTIONAL ACTIVATOR MTA"/>
    <property type="match status" value="1"/>
</dbReference>
<dbReference type="Proteomes" id="UP000295302">
    <property type="component" value="Unassembled WGS sequence"/>
</dbReference>
<dbReference type="SMART" id="SM00422">
    <property type="entry name" value="HTH_MERR"/>
    <property type="match status" value="1"/>
</dbReference>
<reference evidence="6 7" key="1">
    <citation type="submission" date="2019-03" db="EMBL/GenBank/DDBJ databases">
        <title>Draft genome sequences of novel Actinobacteria.</title>
        <authorList>
            <person name="Sahin N."/>
            <person name="Ay H."/>
            <person name="Saygin H."/>
        </authorList>
    </citation>
    <scope>NUCLEOTIDE SEQUENCE [LARGE SCALE GENOMIC DNA]</scope>
    <source>
        <strain evidence="6 7">CH32</strain>
    </source>
</reference>
<dbReference type="InterPro" id="IPR009061">
    <property type="entry name" value="DNA-bd_dom_put_sf"/>
</dbReference>
<dbReference type="GO" id="GO:0003700">
    <property type="term" value="F:DNA-binding transcription factor activity"/>
    <property type="evidence" value="ECO:0007669"/>
    <property type="project" value="InterPro"/>
</dbReference>
<dbReference type="InterPro" id="IPR000551">
    <property type="entry name" value="MerR-type_HTH_dom"/>
</dbReference>
<gene>
    <name evidence="6" type="ORF">E1286_11965</name>
</gene>
<sequence length="249" mass="28102">MIDVTERRWKIGELAAAAGLTVRTLHHFDQIGLLRPAERSAAGHRLYTGDDVRRLYQIVALRELRMPLGQIAGSLDGDGGDLRAAIEQQLDQVERQLTLNHTLHRRLQALQRALREAREPSIDQLLEAMEAMMQAKNLTDEQFARLKRRHVEVGDEGFARWRQRMADLADRVVDHAERGTDPADPAVQELAQEWFETVTEMTGDDRSVLSALYAKIDRQGPEAATKGLLTALGWEYLKRAFAVGFGSVR</sequence>
<keyword evidence="3" id="KW-0010">Activator</keyword>
<evidence type="ECO:0000256" key="4">
    <source>
        <dbReference type="ARBA" id="ARBA00023163"/>
    </source>
</evidence>
<dbReference type="OrthoDB" id="9809391at2"/>
<evidence type="ECO:0000256" key="3">
    <source>
        <dbReference type="ARBA" id="ARBA00023159"/>
    </source>
</evidence>